<dbReference type="EMBL" id="JAVFKM010000001">
    <property type="protein sequence ID" value="MEF3111927.1"/>
    <property type="molecule type" value="Genomic_DNA"/>
</dbReference>
<proteinExistence type="predicted"/>
<keyword evidence="3" id="KW-1185">Reference proteome</keyword>
<protein>
    <recommendedName>
        <fullName evidence="4">DUF5640 domain-containing protein</fullName>
    </recommendedName>
</protein>
<accession>A0ABU7WK82</accession>
<dbReference type="Proteomes" id="UP001348265">
    <property type="component" value="Unassembled WGS sequence"/>
</dbReference>
<comment type="caution">
    <text evidence="2">The sequence shown here is derived from an EMBL/GenBank/DDBJ whole genome shotgun (WGS) entry which is preliminary data.</text>
</comment>
<sequence length="144" mass="15083">MKKVMPLAIAASVLVLAAGGFVLFAAIDAMKPGSAERSDVIGSWTGSRGARLTLREDGTATGVKVPVGFKPDGTPIHTAGGSGTWSMKKKRASTADQEIEVVLNTGPDIRTGFDFLVNGQGAEDGLYLPVSAETAQQFRFERVS</sequence>
<gene>
    <name evidence="2" type="ORF">RB636_01720</name>
</gene>
<organism evidence="2 3">
    <name type="scientific">Streptomyces chrestomyceticus</name>
    <dbReference type="NCBI Taxonomy" id="68185"/>
    <lineage>
        <taxon>Bacteria</taxon>
        <taxon>Bacillati</taxon>
        <taxon>Actinomycetota</taxon>
        <taxon>Actinomycetes</taxon>
        <taxon>Kitasatosporales</taxon>
        <taxon>Streptomycetaceae</taxon>
        <taxon>Streptomyces</taxon>
    </lineage>
</organism>
<feature type="region of interest" description="Disordered" evidence="1">
    <location>
        <begin position="63"/>
        <end position="87"/>
    </location>
</feature>
<dbReference type="RefSeq" id="WP_331785053.1">
    <property type="nucleotide sequence ID" value="NZ_JAVFKM010000001.1"/>
</dbReference>
<evidence type="ECO:0008006" key="4">
    <source>
        <dbReference type="Google" id="ProtNLM"/>
    </source>
</evidence>
<evidence type="ECO:0000313" key="3">
    <source>
        <dbReference type="Proteomes" id="UP001348265"/>
    </source>
</evidence>
<evidence type="ECO:0000313" key="2">
    <source>
        <dbReference type="EMBL" id="MEF3111927.1"/>
    </source>
</evidence>
<name>A0ABU7WK82_9ACTN</name>
<reference evidence="2 3" key="1">
    <citation type="submission" date="2023-08" db="EMBL/GenBank/DDBJ databases">
        <authorList>
            <person name="Sharma P."/>
            <person name="Verma V."/>
            <person name="Mohan M.K."/>
            <person name="Dubey A.K."/>
        </authorList>
    </citation>
    <scope>NUCLEOTIDE SEQUENCE [LARGE SCALE GENOMIC DNA]</scope>
    <source>
        <strain evidence="2 3">ADP4</strain>
    </source>
</reference>
<evidence type="ECO:0000256" key="1">
    <source>
        <dbReference type="SAM" id="MobiDB-lite"/>
    </source>
</evidence>